<dbReference type="RefSeq" id="WP_076815336.1">
    <property type="nucleotide sequence ID" value="NZ_MOMC01000015.1"/>
</dbReference>
<evidence type="ECO:0000313" key="5">
    <source>
        <dbReference type="EMBL" id="ONH31736.1"/>
    </source>
</evidence>
<dbReference type="Gene3D" id="3.40.605.10">
    <property type="entry name" value="Aldehyde Dehydrogenase, Chain A, domain 1"/>
    <property type="match status" value="1"/>
</dbReference>
<evidence type="ECO:0000256" key="3">
    <source>
        <dbReference type="RuleBase" id="RU003345"/>
    </source>
</evidence>
<comment type="similarity">
    <text evidence="3">Belongs to the aldehyde dehydrogenase family.</text>
</comment>
<accession>A0A1V2IH03</accession>
<comment type="caution">
    <text evidence="5">The sequence shown here is derived from an EMBL/GenBank/DDBJ whole genome shotgun (WGS) entry which is preliminary data.</text>
</comment>
<feature type="active site" evidence="2">
    <location>
        <position position="232"/>
    </location>
</feature>
<dbReference type="PROSITE" id="PS00687">
    <property type="entry name" value="ALDEHYDE_DEHYDR_GLU"/>
    <property type="match status" value="1"/>
</dbReference>
<evidence type="ECO:0000256" key="1">
    <source>
        <dbReference type="ARBA" id="ARBA00023002"/>
    </source>
</evidence>
<dbReference type="InterPro" id="IPR015590">
    <property type="entry name" value="Aldehyde_DH_dom"/>
</dbReference>
<dbReference type="OrthoDB" id="6882680at2"/>
<dbReference type="InterPro" id="IPR016162">
    <property type="entry name" value="Ald_DH_N"/>
</dbReference>
<dbReference type="Pfam" id="PF00171">
    <property type="entry name" value="Aldedh"/>
    <property type="match status" value="1"/>
</dbReference>
<dbReference type="InterPro" id="IPR029510">
    <property type="entry name" value="Ald_DH_CS_GLU"/>
</dbReference>
<dbReference type="InterPro" id="IPR016160">
    <property type="entry name" value="Ald_DH_CS_CYS"/>
</dbReference>
<dbReference type="STRING" id="1834516.BL253_08760"/>
<organism evidence="5 6">
    <name type="scientific">Pseudofrankia asymbiotica</name>
    <dbReference type="NCBI Taxonomy" id="1834516"/>
    <lineage>
        <taxon>Bacteria</taxon>
        <taxon>Bacillati</taxon>
        <taxon>Actinomycetota</taxon>
        <taxon>Actinomycetes</taxon>
        <taxon>Frankiales</taxon>
        <taxon>Frankiaceae</taxon>
        <taxon>Pseudofrankia</taxon>
    </lineage>
</organism>
<dbReference type="SUPFAM" id="SSF53720">
    <property type="entry name" value="ALDH-like"/>
    <property type="match status" value="1"/>
</dbReference>
<dbReference type="InterPro" id="IPR016163">
    <property type="entry name" value="Ald_DH_C"/>
</dbReference>
<dbReference type="Gene3D" id="3.40.309.10">
    <property type="entry name" value="Aldehyde Dehydrogenase, Chain A, domain 2"/>
    <property type="match status" value="1"/>
</dbReference>
<name>A0A1V2IH03_9ACTN</name>
<keyword evidence="1 3" id="KW-0560">Oxidoreductase</keyword>
<feature type="domain" description="Aldehyde dehydrogenase" evidence="4">
    <location>
        <begin position="12"/>
        <end position="454"/>
    </location>
</feature>
<protein>
    <recommendedName>
        <fullName evidence="4">Aldehyde dehydrogenase domain-containing protein</fullName>
    </recommendedName>
</protein>
<dbReference type="Proteomes" id="UP000188929">
    <property type="component" value="Unassembled WGS sequence"/>
</dbReference>
<reference evidence="6" key="1">
    <citation type="submission" date="2016-10" db="EMBL/GenBank/DDBJ databases">
        <title>Frankia sp. NRRL B-16386 Genome sequencing.</title>
        <authorList>
            <person name="Ghodhbane-Gtari F."/>
            <person name="Swanson E."/>
            <person name="Gueddou A."/>
            <person name="Hezbri K."/>
            <person name="Ktari K."/>
            <person name="Nouioui I."/>
            <person name="Morris K."/>
            <person name="Simpson S."/>
            <person name="Abebe-Akele F."/>
            <person name="Thomas K."/>
            <person name="Gtari M."/>
            <person name="Tisa L.S."/>
        </authorList>
    </citation>
    <scope>NUCLEOTIDE SEQUENCE [LARGE SCALE GENOMIC DNA]</scope>
    <source>
        <strain evidence="6">NRRL B-16386</strain>
    </source>
</reference>
<dbReference type="PROSITE" id="PS00070">
    <property type="entry name" value="ALDEHYDE_DEHYDR_CYS"/>
    <property type="match status" value="1"/>
</dbReference>
<evidence type="ECO:0000256" key="2">
    <source>
        <dbReference type="PROSITE-ProRule" id="PRU10007"/>
    </source>
</evidence>
<dbReference type="AlphaFoldDB" id="A0A1V2IH03"/>
<dbReference type="EMBL" id="MOMC01000015">
    <property type="protein sequence ID" value="ONH31736.1"/>
    <property type="molecule type" value="Genomic_DNA"/>
</dbReference>
<dbReference type="GO" id="GO:0016620">
    <property type="term" value="F:oxidoreductase activity, acting on the aldehyde or oxo group of donors, NAD or NADP as acceptor"/>
    <property type="evidence" value="ECO:0007669"/>
    <property type="project" value="InterPro"/>
</dbReference>
<dbReference type="PANTHER" id="PTHR11699">
    <property type="entry name" value="ALDEHYDE DEHYDROGENASE-RELATED"/>
    <property type="match status" value="1"/>
</dbReference>
<gene>
    <name evidence="5" type="ORF">BL253_08760</name>
</gene>
<dbReference type="InterPro" id="IPR016161">
    <property type="entry name" value="Ald_DH/histidinol_DH"/>
</dbReference>
<keyword evidence="6" id="KW-1185">Reference proteome</keyword>
<evidence type="ECO:0000313" key="6">
    <source>
        <dbReference type="Proteomes" id="UP000188929"/>
    </source>
</evidence>
<evidence type="ECO:0000259" key="4">
    <source>
        <dbReference type="Pfam" id="PF00171"/>
    </source>
</evidence>
<sequence length="462" mass="48562">MSDRTAASTAGGALEVENPATEKVLDWVPRTGADELDAIVGRARAALRDWGSDEQRRREALTRIASALRGDVDTLAVLLSREQGKPVANARIEITRAASWFDHYASQPLVVEPEVAGARVRVVRGPVGIVAAITPSNYPVLLAVWKFAPALLTGNAVIVKPSPATPLSTLRVVELMNAVLPEGIVTVVVGESALGQALVTHRDIRVVSFTGSPEVGWSIAQSTSPRTRVVLELGGNDPAILLPDVDLAAHAEAIFRAAFLNNGQACIAIKRVYAPRSIAGEVVEALADLAGRAVVGEGTEPGVQFGPLVTRDLRDKVDGLVEDARGRGATVASGGHRLDRPGYFYEPTIVAGATDDMPLVAGEQFGPALPIVAYDPGNLDAVVDTVNGGDFGLGASVWGADVDAAAALARHVSAGVRWVNCHGRQEPVFPFGGKRRSGLGVENGPWALDTYSDLTVDYIPRG</sequence>
<proteinExistence type="inferred from homology"/>